<keyword evidence="1" id="KW-0472">Membrane</keyword>
<evidence type="ECO:0000313" key="2">
    <source>
        <dbReference type="EMBL" id="ABE11374.1"/>
    </source>
</evidence>
<accession>Q1PJJ3</accession>
<protein>
    <submittedName>
        <fullName evidence="2">Uncharacterized protein</fullName>
    </submittedName>
</protein>
<gene>
    <name evidence="2" type="ORF">HOT0M-10G7_0026</name>
</gene>
<sequence length="87" mass="10020">MDMNKILEKNITTFLLAIIAYFLFSISGSLKESAKYDSDLRACAKMKAYINDKESSKLFRKEAAAKTEVEFKFVSEYCKKLAQQNLF</sequence>
<keyword evidence="1" id="KW-0812">Transmembrane</keyword>
<dbReference type="EMBL" id="DQ366733">
    <property type="protein sequence ID" value="ABE11374.1"/>
    <property type="molecule type" value="Genomic_DNA"/>
</dbReference>
<name>Q1PJJ3_PROMR</name>
<reference evidence="2" key="1">
    <citation type="journal article" date="2006" name="Science">
        <title>Genomic islands and the ecology and evolution of Prochlorococcus.</title>
        <authorList>
            <person name="Coleman M.L."/>
            <person name="Sullivan M.B."/>
            <person name="Martiny A.C."/>
            <person name="Steglich C."/>
            <person name="Barry K."/>
            <person name="Delong E.F."/>
            <person name="Chisholm S.W."/>
        </authorList>
    </citation>
    <scope>NUCLEOTIDE SEQUENCE</scope>
</reference>
<feature type="transmembrane region" description="Helical" evidence="1">
    <location>
        <begin position="12"/>
        <end position="30"/>
    </location>
</feature>
<reference evidence="2" key="2">
    <citation type="submission" date="2006-04" db="EMBL/GenBank/DDBJ databases">
        <title>Sequencing of the draft fosmids and assembly of Prochlorococcus marinus environmental genome fragment.</title>
        <authorList>
            <consortium name="US DOE Joint Genome Institute (JGI)"/>
            <person name="Copeland A."/>
            <person name="Lucas S."/>
            <person name="Lapidus A."/>
            <person name="Barry K."/>
            <person name="Detter J.C."/>
            <person name="Glavina T."/>
            <person name="Hammon N."/>
            <person name="Israni S."/>
            <person name="Richardson P."/>
        </authorList>
    </citation>
    <scope>NUCLEOTIDE SEQUENCE</scope>
</reference>
<organism evidence="2">
    <name type="scientific">uncultured Prochlorococcus marinus clone HOT0M-10G7</name>
    <dbReference type="NCBI Taxonomy" id="379385"/>
    <lineage>
        <taxon>Bacteria</taxon>
        <taxon>Bacillati</taxon>
        <taxon>Cyanobacteriota</taxon>
        <taxon>Cyanophyceae</taxon>
        <taxon>Synechococcales</taxon>
        <taxon>Prochlorococcaceae</taxon>
        <taxon>Prochlorococcus</taxon>
    </lineage>
</organism>
<evidence type="ECO:0000256" key="1">
    <source>
        <dbReference type="SAM" id="Phobius"/>
    </source>
</evidence>
<proteinExistence type="predicted"/>
<keyword evidence="1" id="KW-1133">Transmembrane helix</keyword>
<dbReference type="AlphaFoldDB" id="Q1PJJ3"/>